<feature type="region of interest" description="Disordered" evidence="6">
    <location>
        <begin position="171"/>
        <end position="204"/>
    </location>
</feature>
<comment type="subcellular location">
    <subcellularLocation>
        <location evidence="1">Membrane</location>
        <topology evidence="1">Peripheral membrane protein</topology>
    </subcellularLocation>
</comment>
<dbReference type="PROSITE" id="PS51746">
    <property type="entry name" value="PPM_2"/>
    <property type="match status" value="1"/>
</dbReference>
<evidence type="ECO:0000256" key="1">
    <source>
        <dbReference type="ARBA" id="ARBA00004170"/>
    </source>
</evidence>
<dbReference type="SMART" id="SM00332">
    <property type="entry name" value="PP2Cc"/>
    <property type="match status" value="1"/>
</dbReference>
<dbReference type="InterPro" id="IPR036457">
    <property type="entry name" value="PPM-type-like_dom_sf"/>
</dbReference>
<dbReference type="InterPro" id="IPR000222">
    <property type="entry name" value="PP2C_BS"/>
</dbReference>
<name>A0ABD3QNH2_9STRA</name>
<evidence type="ECO:0000256" key="5">
    <source>
        <dbReference type="RuleBase" id="RU003465"/>
    </source>
</evidence>
<evidence type="ECO:0000259" key="7">
    <source>
        <dbReference type="PROSITE" id="PS51746"/>
    </source>
</evidence>
<dbReference type="GO" id="GO:0016020">
    <property type="term" value="C:membrane"/>
    <property type="evidence" value="ECO:0007669"/>
    <property type="project" value="UniProtKB-SubCell"/>
</dbReference>
<dbReference type="InterPro" id="IPR015655">
    <property type="entry name" value="PP2C"/>
</dbReference>
<keyword evidence="3 5" id="KW-0378">Hydrolase</keyword>
<keyword evidence="4 5" id="KW-0904">Protein phosphatase</keyword>
<evidence type="ECO:0000313" key="9">
    <source>
        <dbReference type="Proteomes" id="UP001516023"/>
    </source>
</evidence>
<keyword evidence="9" id="KW-1185">Reference proteome</keyword>
<evidence type="ECO:0000256" key="6">
    <source>
        <dbReference type="SAM" id="MobiDB-lite"/>
    </source>
</evidence>
<feature type="compositionally biased region" description="Acidic residues" evidence="6">
    <location>
        <begin position="47"/>
        <end position="58"/>
    </location>
</feature>
<feature type="compositionally biased region" description="Acidic residues" evidence="6">
    <location>
        <begin position="172"/>
        <end position="188"/>
    </location>
</feature>
<protein>
    <recommendedName>
        <fullName evidence="7">PPM-type phosphatase domain-containing protein</fullName>
    </recommendedName>
</protein>
<organism evidence="8 9">
    <name type="scientific">Cyclotella cryptica</name>
    <dbReference type="NCBI Taxonomy" id="29204"/>
    <lineage>
        <taxon>Eukaryota</taxon>
        <taxon>Sar</taxon>
        <taxon>Stramenopiles</taxon>
        <taxon>Ochrophyta</taxon>
        <taxon>Bacillariophyta</taxon>
        <taxon>Coscinodiscophyceae</taxon>
        <taxon>Thalassiosirophycidae</taxon>
        <taxon>Stephanodiscales</taxon>
        <taxon>Stephanodiscaceae</taxon>
        <taxon>Cyclotella</taxon>
    </lineage>
</organism>
<dbReference type="Gene3D" id="3.60.40.10">
    <property type="entry name" value="PPM-type phosphatase domain"/>
    <property type="match status" value="1"/>
</dbReference>
<dbReference type="SUPFAM" id="SSF81606">
    <property type="entry name" value="PP2C-like"/>
    <property type="match status" value="1"/>
</dbReference>
<dbReference type="Pfam" id="PF00481">
    <property type="entry name" value="PP2C"/>
    <property type="match status" value="1"/>
</dbReference>
<evidence type="ECO:0000313" key="8">
    <source>
        <dbReference type="EMBL" id="KAL3799275.1"/>
    </source>
</evidence>
<sequence>MNRSDIDLPDSPEEELAHSFRKRRLTYSRHHIQDSAKVVAELLGELDDDSVDNEDADDIVLNREEPNAATGGEKRRRPSDDNNAGHLPAKRVKQTPATTKLTPKRILHAGEIAKKTSPSSSHNYRLAPRSAKHFRSKWRQRFSFCSSTPDHVLPFPRHVVGTYSCHGMEPVYDSDYENDDDDSSDDDLADAHQRETQQTTAKINQDRGGIAYPYANSQHCALFAVYDGHGEGGEMVSQYALGEVQRLLEEKLLLLLERNSAMSSKTSTLGMIEEDGEVHKSESQCANEEFVVRNEQTLIEKAFIETFTNVDRGLLQESDIEPMYSGTTACVALLRHDKLYISNAGDSRAILARRRPSHSNEQSDMNHETSQASLEKTSSVPSLIAIPLSIDQNPDSPGEKERIISAGGYVSPSPEPGLSARVWLDPEHTQIGLAMARSIGDHAVKKVGVIAEPVVTIHEVGEDDEFVILATDGVWEFMENEDAIKIVSEHLLEDNSEGGKKCATTACEALIRVAMEKWHEYEGDYRDDITAIVISLKDLWRCH</sequence>
<keyword evidence="2" id="KW-0479">Metal-binding</keyword>
<dbReference type="PROSITE" id="PS01032">
    <property type="entry name" value="PPM_1"/>
    <property type="match status" value="1"/>
</dbReference>
<comment type="similarity">
    <text evidence="5">Belongs to the PP2C family.</text>
</comment>
<dbReference type="GO" id="GO:0046872">
    <property type="term" value="F:metal ion binding"/>
    <property type="evidence" value="ECO:0007669"/>
    <property type="project" value="UniProtKB-KW"/>
</dbReference>
<comment type="caution">
    <text evidence="8">The sequence shown here is derived from an EMBL/GenBank/DDBJ whole genome shotgun (WGS) entry which is preliminary data.</text>
</comment>
<feature type="compositionally biased region" description="Polar residues" evidence="6">
    <location>
        <begin position="359"/>
        <end position="376"/>
    </location>
</feature>
<evidence type="ECO:0000256" key="4">
    <source>
        <dbReference type="ARBA" id="ARBA00022912"/>
    </source>
</evidence>
<accession>A0ABD3QNH2</accession>
<dbReference type="Proteomes" id="UP001516023">
    <property type="component" value="Unassembled WGS sequence"/>
</dbReference>
<reference evidence="8 9" key="1">
    <citation type="journal article" date="2020" name="G3 (Bethesda)">
        <title>Improved Reference Genome for Cyclotella cryptica CCMP332, a Model for Cell Wall Morphogenesis, Salinity Adaptation, and Lipid Production in Diatoms (Bacillariophyta).</title>
        <authorList>
            <person name="Roberts W.R."/>
            <person name="Downey K.M."/>
            <person name="Ruck E.C."/>
            <person name="Traller J.C."/>
            <person name="Alverson A.J."/>
        </authorList>
    </citation>
    <scope>NUCLEOTIDE SEQUENCE [LARGE SCALE GENOMIC DNA]</scope>
    <source>
        <strain evidence="8 9">CCMP332</strain>
    </source>
</reference>
<dbReference type="CDD" id="cd00143">
    <property type="entry name" value="PP2Cc"/>
    <property type="match status" value="1"/>
</dbReference>
<proteinExistence type="inferred from homology"/>
<feature type="domain" description="PPM-type phosphatase" evidence="7">
    <location>
        <begin position="190"/>
        <end position="536"/>
    </location>
</feature>
<dbReference type="SMART" id="SM00331">
    <property type="entry name" value="PP2C_SIG"/>
    <property type="match status" value="1"/>
</dbReference>
<gene>
    <name evidence="8" type="ORF">HJC23_013000</name>
</gene>
<evidence type="ECO:0000256" key="3">
    <source>
        <dbReference type="ARBA" id="ARBA00022801"/>
    </source>
</evidence>
<dbReference type="PANTHER" id="PTHR47992">
    <property type="entry name" value="PROTEIN PHOSPHATASE"/>
    <property type="match status" value="1"/>
</dbReference>
<dbReference type="GO" id="GO:0004721">
    <property type="term" value="F:phosphoprotein phosphatase activity"/>
    <property type="evidence" value="ECO:0007669"/>
    <property type="project" value="UniProtKB-KW"/>
</dbReference>
<feature type="region of interest" description="Disordered" evidence="6">
    <location>
        <begin position="47"/>
        <end position="128"/>
    </location>
</feature>
<dbReference type="AlphaFoldDB" id="A0ABD3QNH2"/>
<dbReference type="InterPro" id="IPR001932">
    <property type="entry name" value="PPM-type_phosphatase-like_dom"/>
</dbReference>
<feature type="region of interest" description="Disordered" evidence="6">
    <location>
        <begin position="354"/>
        <end position="376"/>
    </location>
</feature>
<dbReference type="EMBL" id="JABMIG020000040">
    <property type="protein sequence ID" value="KAL3799275.1"/>
    <property type="molecule type" value="Genomic_DNA"/>
</dbReference>
<evidence type="ECO:0000256" key="2">
    <source>
        <dbReference type="ARBA" id="ARBA00022723"/>
    </source>
</evidence>